<name>A0ABP8ZKZ6_9ACTN</name>
<dbReference type="EMBL" id="BAABIE010000029">
    <property type="protein sequence ID" value="GAA4759122.1"/>
    <property type="molecule type" value="Genomic_DNA"/>
</dbReference>
<keyword evidence="3" id="KW-1185">Reference proteome</keyword>
<accession>A0ABP8ZKZ6</accession>
<dbReference type="InterPro" id="IPR035897">
    <property type="entry name" value="Toll_tir_struct_dom_sf"/>
</dbReference>
<comment type="caution">
    <text evidence="2">The sequence shown here is derived from an EMBL/GenBank/DDBJ whole genome shotgun (WGS) entry which is preliminary data.</text>
</comment>
<organism evidence="2 3">
    <name type="scientific">Gordonia alkaliphila</name>
    <dbReference type="NCBI Taxonomy" id="1053547"/>
    <lineage>
        <taxon>Bacteria</taxon>
        <taxon>Bacillati</taxon>
        <taxon>Actinomycetota</taxon>
        <taxon>Actinomycetes</taxon>
        <taxon>Mycobacteriales</taxon>
        <taxon>Gordoniaceae</taxon>
        <taxon>Gordonia</taxon>
    </lineage>
</organism>
<dbReference type="PANTHER" id="PTHR47508">
    <property type="entry name" value="SAM DOMAIN-CONTAINING PROTEIN-RELATED"/>
    <property type="match status" value="1"/>
</dbReference>
<evidence type="ECO:0000259" key="1">
    <source>
        <dbReference type="PROSITE" id="PS50104"/>
    </source>
</evidence>
<feature type="domain" description="TIR" evidence="1">
    <location>
        <begin position="132"/>
        <end position="269"/>
    </location>
</feature>
<dbReference type="PANTHER" id="PTHR47508:SF1">
    <property type="entry name" value="NON-SPECIFIC SERINE_THREONINE PROTEIN KINASE"/>
    <property type="match status" value="1"/>
</dbReference>
<reference evidence="3" key="1">
    <citation type="journal article" date="2019" name="Int. J. Syst. Evol. Microbiol.">
        <title>The Global Catalogue of Microorganisms (GCM) 10K type strain sequencing project: providing services to taxonomists for standard genome sequencing and annotation.</title>
        <authorList>
            <consortium name="The Broad Institute Genomics Platform"/>
            <consortium name="The Broad Institute Genome Sequencing Center for Infectious Disease"/>
            <person name="Wu L."/>
            <person name="Ma J."/>
        </authorList>
    </citation>
    <scope>NUCLEOTIDE SEQUENCE [LARGE SCALE GENOMIC DNA]</scope>
    <source>
        <strain evidence="3">JCM 18077</strain>
    </source>
</reference>
<gene>
    <name evidence="2" type="ORF">GCM10023217_34510</name>
</gene>
<dbReference type="Pfam" id="PF13676">
    <property type="entry name" value="TIR_2"/>
    <property type="match status" value="1"/>
</dbReference>
<sequence length="280" mass="32010">MEIHETIWEGDYADREPFLHAINEINSIEESVLVGLNLWWSDYPYDLRIFAQTVISRESDDKFRAAHKKINYLMSECQARQRTDITLEQLQQAVGQRQMNSVGAILGTPVSDPCRFPTRKELIPKGYDPQDWTAKSRVFLSHQNERKEEVIDLQGYLAGSDIPTWIDVHDIDYGQNLAVAVQEGIAQSSIVIFWVSEKFLKSNWCQVEFEGFLGRYSGRRDVTILTAVERGCIDQLPPLLQGLKYLELDSPGDPRKVAKEFAPAIRRALTGPLDKGWQNP</sequence>
<evidence type="ECO:0000313" key="2">
    <source>
        <dbReference type="EMBL" id="GAA4759122.1"/>
    </source>
</evidence>
<evidence type="ECO:0000313" key="3">
    <source>
        <dbReference type="Proteomes" id="UP001500822"/>
    </source>
</evidence>
<dbReference type="InterPro" id="IPR000157">
    <property type="entry name" value="TIR_dom"/>
</dbReference>
<dbReference type="PROSITE" id="PS50104">
    <property type="entry name" value="TIR"/>
    <property type="match status" value="1"/>
</dbReference>
<dbReference type="Gene3D" id="3.40.50.10140">
    <property type="entry name" value="Toll/interleukin-1 receptor homology (TIR) domain"/>
    <property type="match status" value="1"/>
</dbReference>
<protein>
    <recommendedName>
        <fullName evidence="1">TIR domain-containing protein</fullName>
    </recommendedName>
</protein>
<dbReference type="RefSeq" id="WP_345314468.1">
    <property type="nucleotide sequence ID" value="NZ_BAABIE010000029.1"/>
</dbReference>
<dbReference type="SUPFAM" id="SSF52200">
    <property type="entry name" value="Toll/Interleukin receptor TIR domain"/>
    <property type="match status" value="1"/>
</dbReference>
<dbReference type="Proteomes" id="UP001500822">
    <property type="component" value="Unassembled WGS sequence"/>
</dbReference>
<proteinExistence type="predicted"/>